<dbReference type="GeneID" id="81597605"/>
<keyword evidence="2" id="KW-1185">Reference proteome</keyword>
<organism evidence="1 2">
    <name type="scientific">Penicillium daleae</name>
    <dbReference type="NCBI Taxonomy" id="63821"/>
    <lineage>
        <taxon>Eukaryota</taxon>
        <taxon>Fungi</taxon>
        <taxon>Dikarya</taxon>
        <taxon>Ascomycota</taxon>
        <taxon>Pezizomycotina</taxon>
        <taxon>Eurotiomycetes</taxon>
        <taxon>Eurotiomycetidae</taxon>
        <taxon>Eurotiales</taxon>
        <taxon>Aspergillaceae</taxon>
        <taxon>Penicillium</taxon>
    </lineage>
</organism>
<gene>
    <name evidence="1" type="ORF">N7458_003980</name>
</gene>
<name>A0AAD6C9E5_9EURO</name>
<evidence type="ECO:0000313" key="2">
    <source>
        <dbReference type="Proteomes" id="UP001213681"/>
    </source>
</evidence>
<dbReference type="EMBL" id="JAPVEA010000004">
    <property type="protein sequence ID" value="KAJ5455716.1"/>
    <property type="molecule type" value="Genomic_DNA"/>
</dbReference>
<sequence>MLHQEKKLTTMLQTLFGKLDSGVQSPGISLTLALVGGGEVLKSQPHTSVHPAWRKTYMIAEQVKIAPPESGMEGLRQVWGRATNKKFKAMKDVTPDMGTYLNEADPYDPDWKEAWYGDKSDDLKLQRMSMTPKISSGVGDAWDRRAAMKSRVPATTDHCARINDSVVGEVTGFRGAFIVGLGFE</sequence>
<comment type="caution">
    <text evidence="1">The sequence shown here is derived from an EMBL/GenBank/DDBJ whole genome shotgun (WGS) entry which is preliminary data.</text>
</comment>
<dbReference type="AlphaFoldDB" id="A0AAD6C9E5"/>
<dbReference type="RefSeq" id="XP_056768089.1">
    <property type="nucleotide sequence ID" value="XM_056907362.1"/>
</dbReference>
<evidence type="ECO:0000313" key="1">
    <source>
        <dbReference type="EMBL" id="KAJ5455716.1"/>
    </source>
</evidence>
<dbReference type="Proteomes" id="UP001213681">
    <property type="component" value="Unassembled WGS sequence"/>
</dbReference>
<reference evidence="1" key="1">
    <citation type="submission" date="2022-12" db="EMBL/GenBank/DDBJ databases">
        <authorList>
            <person name="Petersen C."/>
        </authorList>
    </citation>
    <scope>NUCLEOTIDE SEQUENCE</scope>
    <source>
        <strain evidence="1">IBT 16125</strain>
    </source>
</reference>
<reference evidence="1" key="2">
    <citation type="journal article" date="2023" name="IMA Fungus">
        <title>Comparative genomic study of the Penicillium genus elucidates a diverse pangenome and 15 lateral gene transfer events.</title>
        <authorList>
            <person name="Petersen C."/>
            <person name="Sorensen T."/>
            <person name="Nielsen M.R."/>
            <person name="Sondergaard T.E."/>
            <person name="Sorensen J.L."/>
            <person name="Fitzpatrick D.A."/>
            <person name="Frisvad J.C."/>
            <person name="Nielsen K.L."/>
        </authorList>
    </citation>
    <scope>NUCLEOTIDE SEQUENCE</scope>
    <source>
        <strain evidence="1">IBT 16125</strain>
    </source>
</reference>
<accession>A0AAD6C9E5</accession>
<protein>
    <submittedName>
        <fullName evidence="1">Uncharacterized protein</fullName>
    </submittedName>
</protein>
<proteinExistence type="predicted"/>